<accession>A0AAD8NRX3</accession>
<dbReference type="AlphaFoldDB" id="A0AAD8NRX3"/>
<dbReference type="Proteomes" id="UP001229421">
    <property type="component" value="Unassembled WGS sequence"/>
</dbReference>
<dbReference type="PANTHER" id="PTHR47303">
    <property type="match status" value="1"/>
</dbReference>
<name>A0AAD8NRX3_TARER</name>
<protein>
    <submittedName>
        <fullName evidence="1">Uncharacterized protein</fullName>
    </submittedName>
</protein>
<sequence>MLYLLEGHDMLGFVNESSPDVPGDEWKRWDVLVRGWILGSLSEHTSRQVLHRLKSKQTHFTAKHVWEQLRHMYGQQVEELEKERKEGSYAIDPKEFVEEERNRSRVKQDLYLAVECGKLQHVLSILQHKNIGITDSISINGNTALHIAVSNSDGFLHSMLELLPSDIPLKDVKNMDGSTLLHLAASCGNTNAAKILVGWSRDLLNAKDNQGFTPFDIILSQPMNKEMCLFFMKQQAPTTIAAHETLLNAISYKHFDLALAFIKKCNSFKSRAVLMAIAQNFPVDFTLNQLIIYELFRTPILQFITRGASDKKGYMKFADLVLKAGVTYPYKFLIRICMKLQVFKDLEVRMKEREDAKDLLDVVCALMRVHLDGEGEADTEPKYSYTEAMLEAIRRDASDVVDIIVHWFPEAALTVDEYGHNVAQIAWKNRAYKIAAISLLAAFHSLALKITITKIKINIKIKIKTKPTPFLFLSQNCFLQIQLTSSSSSLSSSSSSAISAATQTQIKPNV</sequence>
<evidence type="ECO:0000313" key="2">
    <source>
        <dbReference type="Proteomes" id="UP001229421"/>
    </source>
</evidence>
<dbReference type="SMART" id="SM00248">
    <property type="entry name" value="ANK"/>
    <property type="match status" value="3"/>
</dbReference>
<dbReference type="Pfam" id="PF12796">
    <property type="entry name" value="Ank_2"/>
    <property type="match status" value="1"/>
</dbReference>
<organism evidence="1 2">
    <name type="scientific">Tagetes erecta</name>
    <name type="common">African marigold</name>
    <dbReference type="NCBI Taxonomy" id="13708"/>
    <lineage>
        <taxon>Eukaryota</taxon>
        <taxon>Viridiplantae</taxon>
        <taxon>Streptophyta</taxon>
        <taxon>Embryophyta</taxon>
        <taxon>Tracheophyta</taxon>
        <taxon>Spermatophyta</taxon>
        <taxon>Magnoliopsida</taxon>
        <taxon>eudicotyledons</taxon>
        <taxon>Gunneridae</taxon>
        <taxon>Pentapetalae</taxon>
        <taxon>asterids</taxon>
        <taxon>campanulids</taxon>
        <taxon>Asterales</taxon>
        <taxon>Asteraceae</taxon>
        <taxon>Asteroideae</taxon>
        <taxon>Heliantheae alliance</taxon>
        <taxon>Tageteae</taxon>
        <taxon>Tagetes</taxon>
    </lineage>
</organism>
<proteinExistence type="predicted"/>
<dbReference type="InterPro" id="IPR002110">
    <property type="entry name" value="Ankyrin_rpt"/>
</dbReference>
<reference evidence="1" key="1">
    <citation type="journal article" date="2023" name="bioRxiv">
        <title>Improved chromosome-level genome assembly for marigold (Tagetes erecta).</title>
        <authorList>
            <person name="Jiang F."/>
            <person name="Yuan L."/>
            <person name="Wang S."/>
            <person name="Wang H."/>
            <person name="Xu D."/>
            <person name="Wang A."/>
            <person name="Fan W."/>
        </authorList>
    </citation>
    <scope>NUCLEOTIDE SEQUENCE</scope>
    <source>
        <strain evidence="1">WSJ</strain>
        <tissue evidence="1">Leaf</tissue>
    </source>
</reference>
<gene>
    <name evidence="1" type="ORF">QVD17_27783</name>
</gene>
<dbReference type="InterPro" id="IPR036770">
    <property type="entry name" value="Ankyrin_rpt-contain_sf"/>
</dbReference>
<dbReference type="Gene3D" id="1.25.40.20">
    <property type="entry name" value="Ankyrin repeat-containing domain"/>
    <property type="match status" value="1"/>
</dbReference>
<evidence type="ECO:0000313" key="1">
    <source>
        <dbReference type="EMBL" id="KAK1418638.1"/>
    </source>
</evidence>
<keyword evidence="2" id="KW-1185">Reference proteome</keyword>
<dbReference type="PANTHER" id="PTHR47303:SF1">
    <property type="entry name" value="NF-KAPPA-B INHIBITOR BETA"/>
    <property type="match status" value="1"/>
</dbReference>
<comment type="caution">
    <text evidence="1">The sequence shown here is derived from an EMBL/GenBank/DDBJ whole genome shotgun (WGS) entry which is preliminary data.</text>
</comment>
<dbReference type="SUPFAM" id="SSF48403">
    <property type="entry name" value="Ankyrin repeat"/>
    <property type="match status" value="1"/>
</dbReference>
<dbReference type="EMBL" id="JAUHHV010000007">
    <property type="protein sequence ID" value="KAK1418638.1"/>
    <property type="molecule type" value="Genomic_DNA"/>
</dbReference>